<dbReference type="RefSeq" id="XP_033708583.1">
    <property type="nucleotide sequence ID" value="XM_033852692.1"/>
</dbReference>
<organism evidence="2 3">
    <name type="scientific">Tursiops truncatus</name>
    <name type="common">Atlantic bottle-nosed dolphin</name>
    <name type="synonym">Delphinus truncatus</name>
    <dbReference type="NCBI Taxonomy" id="9739"/>
    <lineage>
        <taxon>Eukaryota</taxon>
        <taxon>Metazoa</taxon>
        <taxon>Chordata</taxon>
        <taxon>Craniata</taxon>
        <taxon>Vertebrata</taxon>
        <taxon>Euteleostomi</taxon>
        <taxon>Mammalia</taxon>
        <taxon>Eutheria</taxon>
        <taxon>Laurasiatheria</taxon>
        <taxon>Artiodactyla</taxon>
        <taxon>Whippomorpha</taxon>
        <taxon>Cetacea</taxon>
        <taxon>Odontoceti</taxon>
        <taxon>Delphinidae</taxon>
        <taxon>Tursiops</taxon>
    </lineage>
</organism>
<name>A0A6J3R3J6_TURTR</name>
<evidence type="ECO:0000256" key="1">
    <source>
        <dbReference type="SAM" id="MobiDB-lite"/>
    </source>
</evidence>
<feature type="compositionally biased region" description="Low complexity" evidence="1">
    <location>
        <begin position="270"/>
        <end position="279"/>
    </location>
</feature>
<dbReference type="AlphaFoldDB" id="A0A6J3R3J6"/>
<evidence type="ECO:0000313" key="2">
    <source>
        <dbReference type="Proteomes" id="UP000245320"/>
    </source>
</evidence>
<accession>A0A6J3R3J6</accession>
<dbReference type="Proteomes" id="UP000245320">
    <property type="component" value="Chromosome 3"/>
</dbReference>
<feature type="region of interest" description="Disordered" evidence="1">
    <location>
        <begin position="220"/>
        <end position="325"/>
    </location>
</feature>
<proteinExistence type="predicted"/>
<dbReference type="InParanoid" id="A0A6J3R3J6"/>
<feature type="compositionally biased region" description="Basic and acidic residues" evidence="1">
    <location>
        <begin position="310"/>
        <end position="319"/>
    </location>
</feature>
<gene>
    <name evidence="3" type="primary">LOC109552718</name>
</gene>
<sequence>MVGAGRRARVTPNSGQGARRPPSTPGRGAARRRRARGPPAEAGTRKRQAGGTGGAVGGTGSSGPREPDVNGSAGLEQNPPSLACGLKLAGSSFKKVNRKNRLHVSRLDAVAGSAAACDCGLDSRELSLGSPRGALGCAPGRQASSLREQGPRCFAHGRGGRSGLWSVSVRTYAWLLLLSVALQAGFKEKGRHAGPTGGRCLWNKSAWTCTFQGAVVSWRPSSGKRQKRARAWAPGPPRKGAAAQAKAPSTSVLGLPGAGQAERRRGPKSCARAARGRCGPRLTPRPHRGGPGAVPGHRRAAGFPACLLPRRFDSGKKDNNPGAFQ</sequence>
<reference evidence="3" key="1">
    <citation type="submission" date="2025-08" db="UniProtKB">
        <authorList>
            <consortium name="RefSeq"/>
        </authorList>
    </citation>
    <scope>IDENTIFICATION</scope>
    <source>
        <tissue evidence="3">Spleen</tissue>
    </source>
</reference>
<feature type="compositionally biased region" description="Gly residues" evidence="1">
    <location>
        <begin position="50"/>
        <end position="61"/>
    </location>
</feature>
<feature type="region of interest" description="Disordered" evidence="1">
    <location>
        <begin position="1"/>
        <end position="77"/>
    </location>
</feature>
<evidence type="ECO:0000313" key="3">
    <source>
        <dbReference type="RefSeq" id="XP_033708583.1"/>
    </source>
</evidence>
<feature type="compositionally biased region" description="Low complexity" evidence="1">
    <location>
        <begin position="17"/>
        <end position="28"/>
    </location>
</feature>
<dbReference type="OrthoDB" id="10399976at2759"/>
<protein>
    <submittedName>
        <fullName evidence="3">Uncharacterized protein LOC109552718</fullName>
    </submittedName>
</protein>
<keyword evidence="2" id="KW-1185">Reference proteome</keyword>